<dbReference type="Proteomes" id="UP000887581">
    <property type="component" value="Unplaced"/>
</dbReference>
<sequence length="80" mass="9277">MANGQQSDESLGSAPKFLFIQLKPRNRRNSIIHADGYRLISDGEEVTAVQREKGTKRDETKRTNGLFIFIWLQLQEKRGW</sequence>
<evidence type="ECO:0000313" key="2">
    <source>
        <dbReference type="WBParaSite" id="sdigi.contig33.g2361.t1"/>
    </source>
</evidence>
<organism evidence="1 2">
    <name type="scientific">Setaria digitata</name>
    <dbReference type="NCBI Taxonomy" id="48799"/>
    <lineage>
        <taxon>Eukaryota</taxon>
        <taxon>Metazoa</taxon>
        <taxon>Ecdysozoa</taxon>
        <taxon>Nematoda</taxon>
        <taxon>Chromadorea</taxon>
        <taxon>Rhabditida</taxon>
        <taxon>Spirurina</taxon>
        <taxon>Spiruromorpha</taxon>
        <taxon>Filarioidea</taxon>
        <taxon>Setariidae</taxon>
        <taxon>Setaria</taxon>
    </lineage>
</organism>
<dbReference type="AlphaFoldDB" id="A0A915PXD5"/>
<dbReference type="WBParaSite" id="sdigi.contig33.g2361.t1">
    <property type="protein sequence ID" value="sdigi.contig33.g2361.t1"/>
    <property type="gene ID" value="sdigi.contig33.g2361"/>
</dbReference>
<evidence type="ECO:0000313" key="1">
    <source>
        <dbReference type="Proteomes" id="UP000887581"/>
    </source>
</evidence>
<accession>A0A915PXD5</accession>
<keyword evidence="1" id="KW-1185">Reference proteome</keyword>
<protein>
    <submittedName>
        <fullName evidence="2">Uncharacterized protein</fullName>
    </submittedName>
</protein>
<proteinExistence type="predicted"/>
<reference evidence="2" key="1">
    <citation type="submission" date="2022-11" db="UniProtKB">
        <authorList>
            <consortium name="WormBaseParasite"/>
        </authorList>
    </citation>
    <scope>IDENTIFICATION</scope>
</reference>
<name>A0A915PXD5_9BILA</name>